<dbReference type="Pfam" id="PF00653">
    <property type="entry name" value="BIR"/>
    <property type="match status" value="1"/>
</dbReference>
<keyword evidence="1" id="KW-0479">Metal-binding</keyword>
<keyword evidence="2" id="KW-0862">Zinc</keyword>
<dbReference type="PANTHER" id="PTHR46771">
    <property type="entry name" value="DETERIN"/>
    <property type="match status" value="1"/>
</dbReference>
<evidence type="ECO:0000313" key="4">
    <source>
        <dbReference type="Proteomes" id="UP000267606"/>
    </source>
</evidence>
<dbReference type="AlphaFoldDB" id="A0A183HNQ5"/>
<dbReference type="WBParaSite" id="OFLC_0000911601-mRNA-1">
    <property type="protein sequence ID" value="OFLC_0000911601-mRNA-1"/>
    <property type="gene ID" value="OFLC_0000911601"/>
</dbReference>
<dbReference type="EMBL" id="UZAJ01010866">
    <property type="protein sequence ID" value="VDO58788.1"/>
    <property type="molecule type" value="Genomic_DNA"/>
</dbReference>
<evidence type="ECO:0000313" key="5">
    <source>
        <dbReference type="WBParaSite" id="OFLC_0000911601-mRNA-1"/>
    </source>
</evidence>
<dbReference type="InterPro" id="IPR051190">
    <property type="entry name" value="Baculoviral_IAP"/>
</dbReference>
<evidence type="ECO:0000313" key="3">
    <source>
        <dbReference type="EMBL" id="VDO58788.1"/>
    </source>
</evidence>
<reference evidence="3 4" key="2">
    <citation type="submission" date="2018-11" db="EMBL/GenBank/DDBJ databases">
        <authorList>
            <consortium name="Pathogen Informatics"/>
        </authorList>
    </citation>
    <scope>NUCLEOTIDE SEQUENCE [LARGE SCALE GENOMIC DNA]</scope>
</reference>
<dbReference type="SUPFAM" id="SSF57924">
    <property type="entry name" value="Inhibitor of apoptosis (IAP) repeat"/>
    <property type="match status" value="1"/>
</dbReference>
<dbReference type="InterPro" id="IPR001370">
    <property type="entry name" value="BIR_rpt"/>
</dbReference>
<keyword evidence="4" id="KW-1185">Reference proteome</keyword>
<proteinExistence type="predicted"/>
<evidence type="ECO:0000256" key="1">
    <source>
        <dbReference type="ARBA" id="ARBA00022723"/>
    </source>
</evidence>
<dbReference type="Proteomes" id="UP000267606">
    <property type="component" value="Unassembled WGS sequence"/>
</dbReference>
<organism evidence="5">
    <name type="scientific">Onchocerca flexuosa</name>
    <dbReference type="NCBI Taxonomy" id="387005"/>
    <lineage>
        <taxon>Eukaryota</taxon>
        <taxon>Metazoa</taxon>
        <taxon>Ecdysozoa</taxon>
        <taxon>Nematoda</taxon>
        <taxon>Chromadorea</taxon>
        <taxon>Rhabditida</taxon>
        <taxon>Spirurina</taxon>
        <taxon>Spiruromorpha</taxon>
        <taxon>Filarioidea</taxon>
        <taxon>Onchocercidae</taxon>
        <taxon>Onchocerca</taxon>
    </lineage>
</organism>
<evidence type="ECO:0000256" key="2">
    <source>
        <dbReference type="ARBA" id="ARBA00022833"/>
    </source>
</evidence>
<dbReference type="PROSITE" id="PS50143">
    <property type="entry name" value="BIR_REPEAT_2"/>
    <property type="match status" value="1"/>
</dbReference>
<accession>A0A183HNQ5</accession>
<dbReference type="GO" id="GO:0046872">
    <property type="term" value="F:metal ion binding"/>
    <property type="evidence" value="ECO:0007669"/>
    <property type="project" value="UniProtKB-KW"/>
</dbReference>
<name>A0A183HNQ5_9BILA</name>
<dbReference type="PANTHER" id="PTHR46771:SF5">
    <property type="entry name" value="DETERIN"/>
    <property type="match status" value="1"/>
</dbReference>
<dbReference type="SMART" id="SM00238">
    <property type="entry name" value="BIR"/>
    <property type="match status" value="1"/>
</dbReference>
<protein>
    <submittedName>
        <fullName evidence="5">Baculoviral IAP repeat-containing protein 5.1</fullName>
    </submittedName>
</protein>
<gene>
    <name evidence="3" type="ORF">OFLC_LOCUS9120</name>
</gene>
<dbReference type="STRING" id="387005.A0A183HNQ5"/>
<sequence>MTDTVDWLNCDFYTKYVFCTNRLKSFTENVWPHQESVNLSPEKMAEAGFFFDPDDDNTDNVSCPFCLKSLTGWEESDNPL</sequence>
<dbReference type="Gene3D" id="1.10.1170.10">
    <property type="entry name" value="Inhibitor Of Apoptosis Protein (2mihbC-IAP-1), Chain A"/>
    <property type="match status" value="1"/>
</dbReference>
<reference evidence="5" key="1">
    <citation type="submission" date="2016-06" db="UniProtKB">
        <authorList>
            <consortium name="WormBaseParasite"/>
        </authorList>
    </citation>
    <scope>IDENTIFICATION</scope>
</reference>